<evidence type="ECO:0000313" key="2">
    <source>
        <dbReference type="Proteomes" id="UP000409037"/>
    </source>
</evidence>
<dbReference type="EMBL" id="CABVHU010000029">
    <property type="protein sequence ID" value="VVO44470.1"/>
    <property type="molecule type" value="Genomic_DNA"/>
</dbReference>
<gene>
    <name evidence="1" type="ORF">PS833_06414</name>
</gene>
<reference evidence="1 2" key="1">
    <citation type="submission" date="2019-09" db="EMBL/GenBank/DDBJ databases">
        <authorList>
            <person name="Chandra G."/>
            <person name="Truman W A."/>
        </authorList>
    </citation>
    <scope>NUCLEOTIDE SEQUENCE [LARGE SCALE GENOMIC DNA]</scope>
    <source>
        <strain evidence="1">PS833</strain>
    </source>
</reference>
<sequence>MIIADFLIRSLQQAVREYFFNSHAGLVNIAENYVGLPYEAVE</sequence>
<name>A0A5E7FYQ1_PSEFL</name>
<proteinExistence type="predicted"/>
<organism evidence="1 2">
    <name type="scientific">Pseudomonas fluorescens</name>
    <dbReference type="NCBI Taxonomy" id="294"/>
    <lineage>
        <taxon>Bacteria</taxon>
        <taxon>Pseudomonadati</taxon>
        <taxon>Pseudomonadota</taxon>
        <taxon>Gammaproteobacteria</taxon>
        <taxon>Pseudomonadales</taxon>
        <taxon>Pseudomonadaceae</taxon>
        <taxon>Pseudomonas</taxon>
    </lineage>
</organism>
<evidence type="ECO:0000313" key="1">
    <source>
        <dbReference type="EMBL" id="VVO44470.1"/>
    </source>
</evidence>
<dbReference type="Proteomes" id="UP000409037">
    <property type="component" value="Unassembled WGS sequence"/>
</dbReference>
<accession>A0A5E7FYQ1</accession>
<protein>
    <submittedName>
        <fullName evidence="1">Uncharacterized protein</fullName>
    </submittedName>
</protein>
<dbReference type="AlphaFoldDB" id="A0A5E7FYQ1"/>